<dbReference type="InterPro" id="IPR001789">
    <property type="entry name" value="Sig_transdc_resp-reg_receiver"/>
</dbReference>
<dbReference type="PROSITE" id="PS50110">
    <property type="entry name" value="RESPONSE_REGULATORY"/>
    <property type="match status" value="1"/>
</dbReference>
<dbReference type="PANTHER" id="PTHR48111">
    <property type="entry name" value="REGULATOR OF RPOS"/>
    <property type="match status" value="1"/>
</dbReference>
<evidence type="ECO:0000259" key="7">
    <source>
        <dbReference type="PROSITE" id="PS51755"/>
    </source>
</evidence>
<keyword evidence="2" id="KW-0902">Two-component regulatory system</keyword>
<reference evidence="8 9" key="1">
    <citation type="submission" date="2014-08" db="EMBL/GenBank/DDBJ databases">
        <title>Porphyromonas gulae strain:COT-052_OH1451 Genome sequencing.</title>
        <authorList>
            <person name="Wallis C."/>
            <person name="Deusch O."/>
            <person name="O'Flynn C."/>
            <person name="Davis I."/>
            <person name="Jospin G."/>
            <person name="Darling A.E."/>
            <person name="Coil D.A."/>
            <person name="Alexiev A."/>
            <person name="Horsfall A."/>
            <person name="Kirkwood N."/>
            <person name="Harris S."/>
            <person name="Eisen J.A."/>
        </authorList>
    </citation>
    <scope>NUCLEOTIDE SEQUENCE [LARGE SCALE GENOMIC DNA]</scope>
    <source>
        <strain evidence="9">COT-052 OH1451</strain>
    </source>
</reference>
<evidence type="ECO:0000313" key="9">
    <source>
        <dbReference type="Proteomes" id="UP000030130"/>
    </source>
</evidence>
<gene>
    <name evidence="8" type="ORF">HR08_10110</name>
</gene>
<dbReference type="Gene3D" id="1.10.10.10">
    <property type="entry name" value="Winged helix-like DNA-binding domain superfamily/Winged helix DNA-binding domain"/>
    <property type="match status" value="1"/>
</dbReference>
<dbReference type="Gene3D" id="3.40.50.2300">
    <property type="match status" value="1"/>
</dbReference>
<dbReference type="AlphaFoldDB" id="A0A0A2F1A9"/>
<evidence type="ECO:0000259" key="6">
    <source>
        <dbReference type="PROSITE" id="PS50110"/>
    </source>
</evidence>
<dbReference type="InterPro" id="IPR039420">
    <property type="entry name" value="WalR-like"/>
</dbReference>
<dbReference type="InterPro" id="IPR016032">
    <property type="entry name" value="Sig_transdc_resp-reg_C-effctor"/>
</dbReference>
<feature type="domain" description="OmpR/PhoB-type" evidence="7">
    <location>
        <begin position="131"/>
        <end position="227"/>
    </location>
</feature>
<feature type="domain" description="Response regulatory" evidence="6">
    <location>
        <begin position="4"/>
        <end position="117"/>
    </location>
</feature>
<comment type="caution">
    <text evidence="8">The sequence shown here is derived from an EMBL/GenBank/DDBJ whole genome shotgun (WGS) entry which is preliminary data.</text>
</comment>
<dbReference type="SUPFAM" id="SSF52172">
    <property type="entry name" value="CheY-like"/>
    <property type="match status" value="1"/>
</dbReference>
<feature type="DNA-binding region" description="OmpR/PhoB-type" evidence="5">
    <location>
        <begin position="131"/>
        <end position="227"/>
    </location>
</feature>
<dbReference type="GO" id="GO:0032993">
    <property type="term" value="C:protein-DNA complex"/>
    <property type="evidence" value="ECO:0007669"/>
    <property type="project" value="TreeGrafter"/>
</dbReference>
<dbReference type="GO" id="GO:0000976">
    <property type="term" value="F:transcription cis-regulatory region binding"/>
    <property type="evidence" value="ECO:0007669"/>
    <property type="project" value="TreeGrafter"/>
</dbReference>
<dbReference type="Gene3D" id="6.10.250.690">
    <property type="match status" value="1"/>
</dbReference>
<sequence length="232" mass="26060">MAYKILIVDDDHSICEILAYNLRSEGFEVCSAHSAEEALIMLSVPFDLILLDVMMGGMSGYKMAETLRERRDTTPIIFLTAKDTENDMLTGFSVGGDDYIPKPFSIKEVVARVRAVLRRSTGAKDEHHASSRLIVCGDLQINPETKEVFVAGEPVQLTKTEMELLVLLVRSSDRVLSRSEIIEKVWSETPYITERTVDVHITRLRKKLGVCAPMLTNRSGYGYRFNPALLCD</sequence>
<dbReference type="SUPFAM" id="SSF46894">
    <property type="entry name" value="C-terminal effector domain of the bipartite response regulators"/>
    <property type="match status" value="1"/>
</dbReference>
<accession>A0A0A2F1A9</accession>
<dbReference type="GO" id="GO:0000156">
    <property type="term" value="F:phosphorelay response regulator activity"/>
    <property type="evidence" value="ECO:0007669"/>
    <property type="project" value="TreeGrafter"/>
</dbReference>
<dbReference type="Pfam" id="PF00486">
    <property type="entry name" value="Trans_reg_C"/>
    <property type="match status" value="1"/>
</dbReference>
<dbReference type="PANTHER" id="PTHR48111:SF40">
    <property type="entry name" value="PHOSPHATE REGULON TRANSCRIPTIONAL REGULATORY PROTEIN PHOB"/>
    <property type="match status" value="1"/>
</dbReference>
<evidence type="ECO:0000256" key="2">
    <source>
        <dbReference type="ARBA" id="ARBA00023012"/>
    </source>
</evidence>
<dbReference type="InterPro" id="IPR011006">
    <property type="entry name" value="CheY-like_superfamily"/>
</dbReference>
<dbReference type="RefSeq" id="WP_039422145.1">
    <property type="nucleotide sequence ID" value="NZ_JRAI01000082.1"/>
</dbReference>
<dbReference type="OrthoDB" id="9790442at2"/>
<dbReference type="SMART" id="SM00862">
    <property type="entry name" value="Trans_reg_C"/>
    <property type="match status" value="1"/>
</dbReference>
<dbReference type="GO" id="GO:0005829">
    <property type="term" value="C:cytosol"/>
    <property type="evidence" value="ECO:0007669"/>
    <property type="project" value="TreeGrafter"/>
</dbReference>
<keyword evidence="1 4" id="KW-0597">Phosphoprotein</keyword>
<dbReference type="SMART" id="SM00448">
    <property type="entry name" value="REC"/>
    <property type="match status" value="1"/>
</dbReference>
<dbReference type="PROSITE" id="PS51755">
    <property type="entry name" value="OMPR_PHOB"/>
    <property type="match status" value="1"/>
</dbReference>
<dbReference type="EMBL" id="JRAI01000082">
    <property type="protein sequence ID" value="KGN83805.1"/>
    <property type="molecule type" value="Genomic_DNA"/>
</dbReference>
<evidence type="ECO:0000256" key="4">
    <source>
        <dbReference type="PROSITE-ProRule" id="PRU00169"/>
    </source>
</evidence>
<dbReference type="Proteomes" id="UP000030130">
    <property type="component" value="Unassembled WGS sequence"/>
</dbReference>
<dbReference type="eggNOG" id="COG0745">
    <property type="taxonomic scope" value="Bacteria"/>
</dbReference>
<keyword evidence="3 5" id="KW-0238">DNA-binding</keyword>
<proteinExistence type="predicted"/>
<dbReference type="CDD" id="cd17574">
    <property type="entry name" value="REC_OmpR"/>
    <property type="match status" value="1"/>
</dbReference>
<evidence type="ECO:0000256" key="3">
    <source>
        <dbReference type="ARBA" id="ARBA00023125"/>
    </source>
</evidence>
<evidence type="ECO:0000256" key="1">
    <source>
        <dbReference type="ARBA" id="ARBA00022553"/>
    </source>
</evidence>
<evidence type="ECO:0000256" key="5">
    <source>
        <dbReference type="PROSITE-ProRule" id="PRU01091"/>
    </source>
</evidence>
<dbReference type="CDD" id="cd00383">
    <property type="entry name" value="trans_reg_C"/>
    <property type="match status" value="1"/>
</dbReference>
<dbReference type="STRING" id="111105.HR09_02185"/>
<dbReference type="InterPro" id="IPR001867">
    <property type="entry name" value="OmpR/PhoB-type_DNA-bd"/>
</dbReference>
<organism evidence="8 9">
    <name type="scientific">Porphyromonas gulae</name>
    <dbReference type="NCBI Taxonomy" id="111105"/>
    <lineage>
        <taxon>Bacteria</taxon>
        <taxon>Pseudomonadati</taxon>
        <taxon>Bacteroidota</taxon>
        <taxon>Bacteroidia</taxon>
        <taxon>Bacteroidales</taxon>
        <taxon>Porphyromonadaceae</taxon>
        <taxon>Porphyromonas</taxon>
    </lineage>
</organism>
<dbReference type="InterPro" id="IPR036388">
    <property type="entry name" value="WH-like_DNA-bd_sf"/>
</dbReference>
<feature type="modified residue" description="4-aspartylphosphate" evidence="4">
    <location>
        <position position="52"/>
    </location>
</feature>
<protein>
    <submittedName>
        <fullName evidence="8">Chemotaxis protein CheY</fullName>
    </submittedName>
</protein>
<name>A0A0A2F1A9_9PORP</name>
<dbReference type="GO" id="GO:0006355">
    <property type="term" value="P:regulation of DNA-templated transcription"/>
    <property type="evidence" value="ECO:0007669"/>
    <property type="project" value="InterPro"/>
</dbReference>
<dbReference type="Pfam" id="PF00072">
    <property type="entry name" value="Response_reg"/>
    <property type="match status" value="1"/>
</dbReference>
<evidence type="ECO:0000313" key="8">
    <source>
        <dbReference type="EMBL" id="KGN83805.1"/>
    </source>
</evidence>